<evidence type="ECO:0000313" key="3">
    <source>
        <dbReference type="Proteomes" id="UP000697330"/>
    </source>
</evidence>
<feature type="transmembrane region" description="Helical" evidence="1">
    <location>
        <begin position="327"/>
        <end position="345"/>
    </location>
</feature>
<dbReference type="Proteomes" id="UP000697330">
    <property type="component" value="Unassembled WGS sequence"/>
</dbReference>
<dbReference type="InterPro" id="IPR053160">
    <property type="entry name" value="MFS_DHA3_Transporter"/>
</dbReference>
<dbReference type="PANTHER" id="PTHR23530:SF1">
    <property type="entry name" value="PERMEASE, MAJOR FACILITATOR SUPERFAMILY-RELATED"/>
    <property type="match status" value="1"/>
</dbReference>
<dbReference type="GO" id="GO:0022857">
    <property type="term" value="F:transmembrane transporter activity"/>
    <property type="evidence" value="ECO:0007669"/>
    <property type="project" value="InterPro"/>
</dbReference>
<keyword evidence="1" id="KW-1133">Transmembrane helix</keyword>
<protein>
    <submittedName>
        <fullName evidence="2">MFS transporter</fullName>
    </submittedName>
</protein>
<dbReference type="SUPFAM" id="SSF103473">
    <property type="entry name" value="MFS general substrate transporter"/>
    <property type="match status" value="1"/>
</dbReference>
<feature type="transmembrane region" description="Helical" evidence="1">
    <location>
        <begin position="227"/>
        <end position="252"/>
    </location>
</feature>
<feature type="transmembrane region" description="Helical" evidence="1">
    <location>
        <begin position="391"/>
        <end position="411"/>
    </location>
</feature>
<dbReference type="EMBL" id="DYWQ01000054">
    <property type="protein sequence ID" value="HJF44851.1"/>
    <property type="molecule type" value="Genomic_DNA"/>
</dbReference>
<sequence length="424" mass="44728">MQTPNASPPRVHADPHASRERHPLLHVDIRRQTRLYYAYVALSNLSMISVVMNLYLAHLGFSLYQIGILLGVLQVGNTVLEIPTGFVADRFGNRASLIFALALQMAAYALMPLAGALPAMAAVMVLLALANTLTTGCASAIVTNALLAEGRSDQLTDLSARSGVIFYLCYGVAALASGWLSEQSYELVIALSVGCLAGALAAVALMREVRAGGEKDGGDRPIRVREAAYYVVSNRPALYYALVEGAVAWSMVPVDDFYNNYLHDFLGIPLPLVGVIVAAQFVAASLAGLASSRLARHVPEGLVARVGPAVTVAVFLCFALAPDPRAAIALYLLGLATFRLTNPVRSKLLSLGVDARFRVTVASFSSIAISLLSAVSQPIFGWLSGALDMRAAMVVLMAITLALLAAINLAFPDATSADAVEGGN</sequence>
<accession>A0A921GF37</accession>
<proteinExistence type="predicted"/>
<feature type="transmembrane region" description="Helical" evidence="1">
    <location>
        <begin position="36"/>
        <end position="57"/>
    </location>
</feature>
<dbReference type="PANTHER" id="PTHR23530">
    <property type="entry name" value="TRANSPORT PROTEIN-RELATED"/>
    <property type="match status" value="1"/>
</dbReference>
<feature type="transmembrane region" description="Helical" evidence="1">
    <location>
        <begin position="357"/>
        <end position="379"/>
    </location>
</feature>
<dbReference type="InterPro" id="IPR036259">
    <property type="entry name" value="MFS_trans_sf"/>
</dbReference>
<name>A0A921GF37_9ACTN</name>
<dbReference type="InterPro" id="IPR011701">
    <property type="entry name" value="MFS"/>
</dbReference>
<evidence type="ECO:0000313" key="2">
    <source>
        <dbReference type="EMBL" id="HJF44851.1"/>
    </source>
</evidence>
<feature type="transmembrane region" description="Helical" evidence="1">
    <location>
        <begin position="302"/>
        <end position="321"/>
    </location>
</feature>
<reference evidence="2" key="2">
    <citation type="submission" date="2021-09" db="EMBL/GenBank/DDBJ databases">
        <authorList>
            <person name="Gilroy R."/>
        </authorList>
    </citation>
    <scope>NUCLEOTIDE SEQUENCE</scope>
    <source>
        <strain evidence="2">CHK124-7917</strain>
    </source>
</reference>
<dbReference type="AlphaFoldDB" id="A0A921GF37"/>
<feature type="transmembrane region" description="Helical" evidence="1">
    <location>
        <begin position="187"/>
        <end position="206"/>
    </location>
</feature>
<organism evidence="2 3">
    <name type="scientific">Thermophilibacter provencensis</name>
    <dbReference type="NCBI Taxonomy" id="1852386"/>
    <lineage>
        <taxon>Bacteria</taxon>
        <taxon>Bacillati</taxon>
        <taxon>Actinomycetota</taxon>
        <taxon>Coriobacteriia</taxon>
        <taxon>Coriobacteriales</taxon>
        <taxon>Atopobiaceae</taxon>
        <taxon>Thermophilibacter</taxon>
    </lineage>
</organism>
<keyword evidence="1" id="KW-0472">Membrane</keyword>
<evidence type="ECO:0000256" key="1">
    <source>
        <dbReference type="SAM" id="Phobius"/>
    </source>
</evidence>
<gene>
    <name evidence="2" type="ORF">K8U72_03595</name>
</gene>
<feature type="transmembrane region" description="Helical" evidence="1">
    <location>
        <begin position="120"/>
        <end position="143"/>
    </location>
</feature>
<comment type="caution">
    <text evidence="2">The sequence shown here is derived from an EMBL/GenBank/DDBJ whole genome shotgun (WGS) entry which is preliminary data.</text>
</comment>
<feature type="transmembrane region" description="Helical" evidence="1">
    <location>
        <begin position="63"/>
        <end position="83"/>
    </location>
</feature>
<dbReference type="Pfam" id="PF07690">
    <property type="entry name" value="MFS_1"/>
    <property type="match status" value="1"/>
</dbReference>
<reference evidence="2" key="1">
    <citation type="journal article" date="2021" name="PeerJ">
        <title>Extensive microbial diversity within the chicken gut microbiome revealed by metagenomics and culture.</title>
        <authorList>
            <person name="Gilroy R."/>
            <person name="Ravi A."/>
            <person name="Getino M."/>
            <person name="Pursley I."/>
            <person name="Horton D.L."/>
            <person name="Alikhan N.F."/>
            <person name="Baker D."/>
            <person name="Gharbi K."/>
            <person name="Hall N."/>
            <person name="Watson M."/>
            <person name="Adriaenssens E.M."/>
            <person name="Foster-Nyarko E."/>
            <person name="Jarju S."/>
            <person name="Secka A."/>
            <person name="Antonio M."/>
            <person name="Oren A."/>
            <person name="Chaudhuri R.R."/>
            <person name="La Ragione R."/>
            <person name="Hildebrand F."/>
            <person name="Pallen M.J."/>
        </authorList>
    </citation>
    <scope>NUCLEOTIDE SEQUENCE</scope>
    <source>
        <strain evidence="2">CHK124-7917</strain>
    </source>
</reference>
<feature type="transmembrane region" description="Helical" evidence="1">
    <location>
        <begin position="272"/>
        <end position="290"/>
    </location>
</feature>
<feature type="transmembrane region" description="Helical" evidence="1">
    <location>
        <begin position="95"/>
        <end position="114"/>
    </location>
</feature>
<keyword evidence="1" id="KW-0812">Transmembrane</keyword>
<feature type="transmembrane region" description="Helical" evidence="1">
    <location>
        <begin position="164"/>
        <end position="181"/>
    </location>
</feature>
<dbReference type="Gene3D" id="1.20.1250.20">
    <property type="entry name" value="MFS general substrate transporter like domains"/>
    <property type="match status" value="1"/>
</dbReference>